<accession>A0A369TAT2</accession>
<comment type="catalytic activity">
    <reaction evidence="10 11">
        <text>D-alanyl-D-alanine + UDP-N-acetyl-alpha-D-muramoyl-L-alanyl-gamma-D-glutamyl-meso-2,6-diaminopimelate + ATP = UDP-N-acetyl-alpha-D-muramoyl-L-alanyl-gamma-D-glutamyl-meso-2,6-diaminopimeloyl-D-alanyl-D-alanine + ADP + phosphate + H(+)</text>
        <dbReference type="Rhea" id="RHEA:28374"/>
        <dbReference type="ChEBI" id="CHEBI:15378"/>
        <dbReference type="ChEBI" id="CHEBI:30616"/>
        <dbReference type="ChEBI" id="CHEBI:43474"/>
        <dbReference type="ChEBI" id="CHEBI:57822"/>
        <dbReference type="ChEBI" id="CHEBI:61386"/>
        <dbReference type="ChEBI" id="CHEBI:83905"/>
        <dbReference type="ChEBI" id="CHEBI:456216"/>
        <dbReference type="EC" id="6.3.2.10"/>
    </reaction>
</comment>
<dbReference type="GO" id="GO:0009252">
    <property type="term" value="P:peptidoglycan biosynthetic process"/>
    <property type="evidence" value="ECO:0007669"/>
    <property type="project" value="UniProtKB-UniRule"/>
</dbReference>
<keyword evidence="16" id="KW-1185">Reference proteome</keyword>
<organism evidence="15 16">
    <name type="scientific">Ferruginivarius sediminum</name>
    <dbReference type="NCBI Taxonomy" id="2661937"/>
    <lineage>
        <taxon>Bacteria</taxon>
        <taxon>Pseudomonadati</taxon>
        <taxon>Pseudomonadota</taxon>
        <taxon>Alphaproteobacteria</taxon>
        <taxon>Rhodospirillales</taxon>
        <taxon>Rhodospirillaceae</taxon>
        <taxon>Ferruginivarius</taxon>
    </lineage>
</organism>
<evidence type="ECO:0000256" key="11">
    <source>
        <dbReference type="RuleBase" id="RU004136"/>
    </source>
</evidence>
<dbReference type="Gene3D" id="3.40.1190.10">
    <property type="entry name" value="Mur-like, catalytic domain"/>
    <property type="match status" value="1"/>
</dbReference>
<evidence type="ECO:0000256" key="5">
    <source>
        <dbReference type="ARBA" id="ARBA00022840"/>
    </source>
</evidence>
<dbReference type="UniPathway" id="UPA00219"/>
<evidence type="ECO:0000256" key="6">
    <source>
        <dbReference type="ARBA" id="ARBA00022960"/>
    </source>
</evidence>
<feature type="domain" description="Mur ligase C-terminal" evidence="13">
    <location>
        <begin position="334"/>
        <end position="448"/>
    </location>
</feature>
<keyword evidence="6 10" id="KW-0133">Cell shape</keyword>
<evidence type="ECO:0000256" key="2">
    <source>
        <dbReference type="ARBA" id="ARBA00022598"/>
    </source>
</evidence>
<comment type="pathway">
    <text evidence="10 11">Cell wall biogenesis; peptidoglycan biosynthesis.</text>
</comment>
<dbReference type="InterPro" id="IPR036615">
    <property type="entry name" value="Mur_ligase_C_dom_sf"/>
</dbReference>
<dbReference type="Pfam" id="PF01225">
    <property type="entry name" value="Mur_ligase"/>
    <property type="match status" value="1"/>
</dbReference>
<name>A0A369TAT2_9PROT</name>
<comment type="function">
    <text evidence="10 11">Involved in cell wall formation. Catalyzes the final step in the synthesis of UDP-N-acetylmuramoyl-pentapeptide, the precursor of murein.</text>
</comment>
<keyword evidence="8 10" id="KW-0131">Cell cycle</keyword>
<sequence>MTEQRVWTSDAAAAATGGRNTVPWAADGVSIDTRTLHKGDLFVALKGPNHDGHRFIPDALAAGAAAVVAERLPEGTPENPPALLVEDTQAALEALGRAARARSRARVVAVTGSVGKTGTKEVLRQCLAVQGKTHASVGSLNNHWGVPLSLARLPADADYAVFELGMNHPGEITPLARMVRPDVAVITTIAAAHTAFFGSLDDIAKAKAEIFQGVTPGGAAVLPRDNPYFNRLAEMALNAGVARIVGFGDDVEADARLLDFSLHARCSAVTAEIKGETYDYCLSLPGAHWVTNSIAVLAAVAALGADVGKAAGEMAHLRPVAGRGERHDIRLPDGTVEVIDDSYNANPASMRASISVLGQGRQDGGRLIAVLGDMLELGADSATCHSELLYPLNEAGVDLIFTCGEEMAALDAVLPLGIRGGHAATAAELAPAVTEAVRAGDTVLVKGSAGVKTGRIVQALLAMDRDDLPKAANGE</sequence>
<dbReference type="GO" id="GO:0005524">
    <property type="term" value="F:ATP binding"/>
    <property type="evidence" value="ECO:0007669"/>
    <property type="project" value="UniProtKB-UniRule"/>
</dbReference>
<dbReference type="GO" id="GO:0051301">
    <property type="term" value="P:cell division"/>
    <property type="evidence" value="ECO:0007669"/>
    <property type="project" value="UniProtKB-KW"/>
</dbReference>
<dbReference type="InterPro" id="IPR035911">
    <property type="entry name" value="MurE/MurF_N"/>
</dbReference>
<proteinExistence type="inferred from homology"/>
<dbReference type="NCBIfam" id="NF010693">
    <property type="entry name" value="PRK14093.1"/>
    <property type="match status" value="1"/>
</dbReference>
<evidence type="ECO:0000259" key="12">
    <source>
        <dbReference type="Pfam" id="PF01225"/>
    </source>
</evidence>
<evidence type="ECO:0000256" key="7">
    <source>
        <dbReference type="ARBA" id="ARBA00022984"/>
    </source>
</evidence>
<keyword evidence="2 10" id="KW-0436">Ligase</keyword>
<comment type="caution">
    <text evidence="10">Lacks conserved residue(s) required for the propagation of feature annotation.</text>
</comment>
<dbReference type="EMBL" id="QPMH01000013">
    <property type="protein sequence ID" value="RDD61287.1"/>
    <property type="molecule type" value="Genomic_DNA"/>
</dbReference>
<dbReference type="GO" id="GO:0047480">
    <property type="term" value="F:UDP-N-acetylmuramoyl-tripeptide-D-alanyl-D-alanine ligase activity"/>
    <property type="evidence" value="ECO:0007669"/>
    <property type="project" value="UniProtKB-UniRule"/>
</dbReference>
<comment type="caution">
    <text evidence="15">The sequence shown here is derived from an EMBL/GenBank/DDBJ whole genome shotgun (WGS) entry which is preliminary data.</text>
</comment>
<keyword evidence="3 10" id="KW-0132">Cell division</keyword>
<dbReference type="InterPro" id="IPR004101">
    <property type="entry name" value="Mur_ligase_C"/>
</dbReference>
<evidence type="ECO:0000256" key="1">
    <source>
        <dbReference type="ARBA" id="ARBA00022490"/>
    </source>
</evidence>
<keyword evidence="7 10" id="KW-0573">Peptidoglycan synthesis</keyword>
<evidence type="ECO:0000256" key="9">
    <source>
        <dbReference type="ARBA" id="ARBA00023316"/>
    </source>
</evidence>
<dbReference type="InterPro" id="IPR000713">
    <property type="entry name" value="Mur_ligase_N"/>
</dbReference>
<dbReference type="RefSeq" id="WP_114582749.1">
    <property type="nucleotide sequence ID" value="NZ_QPMH01000013.1"/>
</dbReference>
<evidence type="ECO:0000259" key="14">
    <source>
        <dbReference type="Pfam" id="PF08245"/>
    </source>
</evidence>
<dbReference type="GO" id="GO:0071555">
    <property type="term" value="P:cell wall organization"/>
    <property type="evidence" value="ECO:0007669"/>
    <property type="project" value="UniProtKB-KW"/>
</dbReference>
<keyword evidence="1 10" id="KW-0963">Cytoplasm</keyword>
<dbReference type="NCBIfam" id="TIGR01143">
    <property type="entry name" value="murF"/>
    <property type="match status" value="1"/>
</dbReference>
<dbReference type="InterPro" id="IPR013221">
    <property type="entry name" value="Mur_ligase_cen"/>
</dbReference>
<evidence type="ECO:0000256" key="10">
    <source>
        <dbReference type="HAMAP-Rule" id="MF_02019"/>
    </source>
</evidence>
<reference evidence="15 16" key="1">
    <citation type="submission" date="2018-07" db="EMBL/GenBank/DDBJ databases">
        <title>Venubactetium sediminum gen. nov., sp. nov., isolated from a marine solar saltern.</title>
        <authorList>
            <person name="Wang S."/>
        </authorList>
    </citation>
    <scope>NUCLEOTIDE SEQUENCE [LARGE SCALE GENOMIC DNA]</scope>
    <source>
        <strain evidence="15 16">WD2A32</strain>
    </source>
</reference>
<comment type="subcellular location">
    <subcellularLocation>
        <location evidence="10 11">Cytoplasm</location>
    </subcellularLocation>
</comment>
<dbReference type="PANTHER" id="PTHR43024:SF1">
    <property type="entry name" value="UDP-N-ACETYLMURAMOYL-TRIPEPTIDE--D-ALANYL-D-ALANINE LIGASE"/>
    <property type="match status" value="1"/>
</dbReference>
<keyword evidence="9 10" id="KW-0961">Cell wall biogenesis/degradation</keyword>
<dbReference type="AlphaFoldDB" id="A0A369TAT2"/>
<feature type="domain" description="Mur ligase central" evidence="14">
    <location>
        <begin position="110"/>
        <end position="300"/>
    </location>
</feature>
<evidence type="ECO:0000313" key="16">
    <source>
        <dbReference type="Proteomes" id="UP000253941"/>
    </source>
</evidence>
<protein>
    <recommendedName>
        <fullName evidence="10 11">UDP-N-acetylmuramoyl-tripeptide--D-alanyl-D-alanine ligase</fullName>
        <ecNumber evidence="10 11">6.3.2.10</ecNumber>
    </recommendedName>
    <alternativeName>
        <fullName evidence="10">D-alanyl-D-alanine-adding enzyme</fullName>
    </alternativeName>
</protein>
<feature type="domain" description="Mur ligase N-terminal catalytic" evidence="12">
    <location>
        <begin position="28"/>
        <end position="79"/>
    </location>
</feature>
<dbReference type="EC" id="6.3.2.10" evidence="10 11"/>
<dbReference type="InterPro" id="IPR005863">
    <property type="entry name" value="UDP-N-AcMur_synth"/>
</dbReference>
<dbReference type="SUPFAM" id="SSF63418">
    <property type="entry name" value="MurE/MurF N-terminal domain"/>
    <property type="match status" value="1"/>
</dbReference>
<gene>
    <name evidence="10" type="primary">murF</name>
    <name evidence="15" type="ORF">DRB17_13525</name>
</gene>
<dbReference type="SUPFAM" id="SSF53244">
    <property type="entry name" value="MurD-like peptide ligases, peptide-binding domain"/>
    <property type="match status" value="1"/>
</dbReference>
<dbReference type="Pfam" id="PF08245">
    <property type="entry name" value="Mur_ligase_M"/>
    <property type="match status" value="1"/>
</dbReference>
<dbReference type="GO" id="GO:0008766">
    <property type="term" value="F:UDP-N-acetylmuramoylalanyl-D-glutamyl-2,6-diaminopimelate-D-alanyl-D-alanine ligase activity"/>
    <property type="evidence" value="ECO:0007669"/>
    <property type="project" value="RHEA"/>
</dbReference>
<dbReference type="InterPro" id="IPR036565">
    <property type="entry name" value="Mur-like_cat_sf"/>
</dbReference>
<dbReference type="SUPFAM" id="SSF53623">
    <property type="entry name" value="MurD-like peptide ligases, catalytic domain"/>
    <property type="match status" value="1"/>
</dbReference>
<evidence type="ECO:0000256" key="3">
    <source>
        <dbReference type="ARBA" id="ARBA00022618"/>
    </source>
</evidence>
<dbReference type="HAMAP" id="MF_02019">
    <property type="entry name" value="MurF"/>
    <property type="match status" value="1"/>
</dbReference>
<evidence type="ECO:0000256" key="8">
    <source>
        <dbReference type="ARBA" id="ARBA00023306"/>
    </source>
</evidence>
<keyword evidence="5 10" id="KW-0067">ATP-binding</keyword>
<keyword evidence="4 10" id="KW-0547">Nucleotide-binding</keyword>
<dbReference type="Gene3D" id="3.90.190.20">
    <property type="entry name" value="Mur ligase, C-terminal domain"/>
    <property type="match status" value="1"/>
</dbReference>
<dbReference type="GO" id="GO:0008360">
    <property type="term" value="P:regulation of cell shape"/>
    <property type="evidence" value="ECO:0007669"/>
    <property type="project" value="UniProtKB-KW"/>
</dbReference>
<dbReference type="Proteomes" id="UP000253941">
    <property type="component" value="Unassembled WGS sequence"/>
</dbReference>
<dbReference type="GO" id="GO:0005737">
    <property type="term" value="C:cytoplasm"/>
    <property type="evidence" value="ECO:0007669"/>
    <property type="project" value="UniProtKB-SubCell"/>
</dbReference>
<dbReference type="Gene3D" id="3.40.1390.10">
    <property type="entry name" value="MurE/MurF, N-terminal domain"/>
    <property type="match status" value="1"/>
</dbReference>
<evidence type="ECO:0000256" key="4">
    <source>
        <dbReference type="ARBA" id="ARBA00022741"/>
    </source>
</evidence>
<dbReference type="Pfam" id="PF02875">
    <property type="entry name" value="Mur_ligase_C"/>
    <property type="match status" value="1"/>
</dbReference>
<dbReference type="PANTHER" id="PTHR43024">
    <property type="entry name" value="UDP-N-ACETYLMURAMOYL-TRIPEPTIDE--D-ALANYL-D-ALANINE LIGASE"/>
    <property type="match status" value="1"/>
</dbReference>
<evidence type="ECO:0000259" key="13">
    <source>
        <dbReference type="Pfam" id="PF02875"/>
    </source>
</evidence>
<evidence type="ECO:0000313" key="15">
    <source>
        <dbReference type="EMBL" id="RDD61287.1"/>
    </source>
</evidence>
<comment type="similarity">
    <text evidence="10">Belongs to the MurCDEF family. MurF subfamily.</text>
</comment>
<dbReference type="InterPro" id="IPR051046">
    <property type="entry name" value="MurCDEF_CellWall_CoF430Synth"/>
</dbReference>